<organism evidence="1">
    <name type="scientific">Cuerna arida</name>
    <dbReference type="NCBI Taxonomy" id="1464854"/>
    <lineage>
        <taxon>Eukaryota</taxon>
        <taxon>Metazoa</taxon>
        <taxon>Ecdysozoa</taxon>
        <taxon>Arthropoda</taxon>
        <taxon>Hexapoda</taxon>
        <taxon>Insecta</taxon>
        <taxon>Pterygota</taxon>
        <taxon>Neoptera</taxon>
        <taxon>Paraneoptera</taxon>
        <taxon>Hemiptera</taxon>
        <taxon>Auchenorrhyncha</taxon>
        <taxon>Membracoidea</taxon>
        <taxon>Cicadellidae</taxon>
        <taxon>Cicadellinae</taxon>
        <taxon>Proconiini</taxon>
        <taxon>Cuerna</taxon>
    </lineage>
</organism>
<protein>
    <submittedName>
        <fullName evidence="1">Uncharacterized protein</fullName>
    </submittedName>
</protein>
<feature type="non-terminal residue" evidence="1">
    <location>
        <position position="151"/>
    </location>
</feature>
<accession>A0A1B6FT61</accession>
<evidence type="ECO:0000313" key="1">
    <source>
        <dbReference type="EMBL" id="JAS53354.1"/>
    </source>
</evidence>
<reference evidence="1" key="1">
    <citation type="submission" date="2015-11" db="EMBL/GenBank/DDBJ databases">
        <title>De novo transcriptome assembly of four potential Pierce s Disease insect vectors from Arizona vineyards.</title>
        <authorList>
            <person name="Tassone E.E."/>
        </authorList>
    </citation>
    <scope>NUCLEOTIDE SEQUENCE</scope>
</reference>
<proteinExistence type="predicted"/>
<name>A0A1B6FT61_9HEMI</name>
<sequence length="151" mass="16749">MKSDILATLHHCVSSDANPRHIKCPKGSKSWCFYNRAIASGKTPGSHTKHLKTPITETVLKYIAPVYQRLASYELLERCSKCLTQNANECLNGMIWAKCPKVKNASKLKVEAAAAEAIGEYNFGSSAQQTFMRTSGFGQTYASKKIMSRRD</sequence>
<dbReference type="AlphaFoldDB" id="A0A1B6FT61"/>
<gene>
    <name evidence="1" type="ORF">g.46809</name>
</gene>
<dbReference type="EMBL" id="GECZ01016415">
    <property type="protein sequence ID" value="JAS53354.1"/>
    <property type="molecule type" value="Transcribed_RNA"/>
</dbReference>